<dbReference type="RefSeq" id="YP_009612226.1">
    <property type="nucleotide sequence ID" value="NC_042013.1"/>
</dbReference>
<dbReference type="Proteomes" id="UP000223025">
    <property type="component" value="Segment"/>
</dbReference>
<evidence type="ECO:0000313" key="1">
    <source>
        <dbReference type="EMBL" id="AUZ95320.1"/>
    </source>
</evidence>
<protein>
    <submittedName>
        <fullName evidence="1">Uncharacterized protein</fullName>
    </submittedName>
</protein>
<organism evidence="1 2">
    <name type="scientific">Agrobacterium phage Atu_ph07</name>
    <dbReference type="NCBI Taxonomy" id="2024264"/>
    <lineage>
        <taxon>Viruses</taxon>
        <taxon>Duplodnaviria</taxon>
        <taxon>Heunggongvirae</taxon>
        <taxon>Uroviricota</taxon>
        <taxon>Caudoviricetes</taxon>
        <taxon>Polybotosvirus</taxon>
        <taxon>Polybotosvirus Atuph07</taxon>
    </lineage>
</organism>
<dbReference type="KEGG" id="vg:40088564"/>
<proteinExistence type="predicted"/>
<sequence length="159" mass="17785">MRLIDLLEDISAYDLKRIEKALDAFVYQPEEKIKKAAPVLDVDIPTNKDNHFVQRLNQRSEIADIPLGSVYNLMKNAKIDQSLGYKKELDAVAREDDPDETIVLQATGKHPLTIPVKVVSNPDAVKTTPNNPVGVSRTGQKVPKNKIIPKTVYRKGIDD</sequence>
<dbReference type="GeneID" id="40088564"/>
<name>A0A2L0V0M6_9CAUD</name>
<evidence type="ECO:0000313" key="2">
    <source>
        <dbReference type="Proteomes" id="UP000223025"/>
    </source>
</evidence>
<dbReference type="EMBL" id="MF403008">
    <property type="protein sequence ID" value="AUZ95320.1"/>
    <property type="molecule type" value="Genomic_DNA"/>
</dbReference>
<keyword evidence="2" id="KW-1185">Reference proteome</keyword>
<accession>A0A2L0V0M6</accession>
<reference evidence="1 2" key="1">
    <citation type="submission" date="2017-06" db="EMBL/GenBank/DDBJ databases">
        <authorList>
            <person name="Kim H.J."/>
            <person name="Triplett B.A."/>
        </authorList>
    </citation>
    <scope>NUCLEOTIDE SEQUENCE [LARGE SCALE GENOMIC DNA]</scope>
</reference>